<dbReference type="AlphaFoldDB" id="A0A1I7KLF9"/>
<dbReference type="NCBIfam" id="TIGR03298">
    <property type="entry name" value="argP"/>
    <property type="match status" value="1"/>
</dbReference>
<dbReference type="InterPro" id="IPR000847">
    <property type="entry name" value="LysR_HTH_N"/>
</dbReference>
<keyword evidence="3" id="KW-0238">DNA-binding</keyword>
<dbReference type="Pfam" id="PF03466">
    <property type="entry name" value="LysR_substrate"/>
    <property type="match status" value="1"/>
</dbReference>
<dbReference type="InterPro" id="IPR050176">
    <property type="entry name" value="LTTR"/>
</dbReference>
<dbReference type="InterPro" id="IPR017685">
    <property type="entry name" value="ArgP"/>
</dbReference>
<dbReference type="EMBL" id="FPBX01000057">
    <property type="protein sequence ID" value="SFU98273.1"/>
    <property type="molecule type" value="Genomic_DNA"/>
</dbReference>
<feature type="domain" description="HTH lysR-type" evidence="5">
    <location>
        <begin position="2"/>
        <end position="58"/>
    </location>
</feature>
<dbReference type="SUPFAM" id="SSF46785">
    <property type="entry name" value="Winged helix' DNA-binding domain"/>
    <property type="match status" value="1"/>
</dbReference>
<evidence type="ECO:0000256" key="2">
    <source>
        <dbReference type="ARBA" id="ARBA00023015"/>
    </source>
</evidence>
<dbReference type="InterPro" id="IPR036390">
    <property type="entry name" value="WH_DNA-bd_sf"/>
</dbReference>
<dbReference type="SUPFAM" id="SSF53850">
    <property type="entry name" value="Periplasmic binding protein-like II"/>
    <property type="match status" value="1"/>
</dbReference>
<gene>
    <name evidence="6" type="ORF">SAMN04489707_10572</name>
</gene>
<organism evidence="6 7">
    <name type="scientific">Paenacidovorax caeni</name>
    <dbReference type="NCBI Taxonomy" id="343013"/>
    <lineage>
        <taxon>Bacteria</taxon>
        <taxon>Pseudomonadati</taxon>
        <taxon>Pseudomonadota</taxon>
        <taxon>Betaproteobacteria</taxon>
        <taxon>Burkholderiales</taxon>
        <taxon>Comamonadaceae</taxon>
        <taxon>Paenacidovorax</taxon>
    </lineage>
</organism>
<dbReference type="GO" id="GO:0003700">
    <property type="term" value="F:DNA-binding transcription factor activity"/>
    <property type="evidence" value="ECO:0007669"/>
    <property type="project" value="InterPro"/>
</dbReference>
<keyword evidence="7" id="KW-1185">Reference proteome</keyword>
<dbReference type="PRINTS" id="PR00039">
    <property type="entry name" value="HTHLYSR"/>
</dbReference>
<evidence type="ECO:0000259" key="5">
    <source>
        <dbReference type="PROSITE" id="PS50931"/>
    </source>
</evidence>
<evidence type="ECO:0000313" key="6">
    <source>
        <dbReference type="EMBL" id="SFU98273.1"/>
    </source>
</evidence>
<evidence type="ECO:0000256" key="1">
    <source>
        <dbReference type="ARBA" id="ARBA00009437"/>
    </source>
</evidence>
<proteinExistence type="inferred from homology"/>
<dbReference type="Gene3D" id="1.10.10.10">
    <property type="entry name" value="Winged helix-like DNA-binding domain superfamily/Winged helix DNA-binding domain"/>
    <property type="match status" value="1"/>
</dbReference>
<dbReference type="Pfam" id="PF00126">
    <property type="entry name" value="HTH_1"/>
    <property type="match status" value="1"/>
</dbReference>
<evidence type="ECO:0000256" key="3">
    <source>
        <dbReference type="ARBA" id="ARBA00023125"/>
    </source>
</evidence>
<name>A0A1I7KLF9_9BURK</name>
<dbReference type="NCBIfam" id="NF009888">
    <property type="entry name" value="PRK13348.1"/>
    <property type="match status" value="1"/>
</dbReference>
<dbReference type="InterPro" id="IPR036388">
    <property type="entry name" value="WH-like_DNA-bd_sf"/>
</dbReference>
<dbReference type="GO" id="GO:0003677">
    <property type="term" value="F:DNA binding"/>
    <property type="evidence" value="ECO:0007669"/>
    <property type="project" value="UniProtKB-KW"/>
</dbReference>
<dbReference type="RefSeq" id="WP_054257648.1">
    <property type="nucleotide sequence ID" value="NZ_CYIG01000048.1"/>
</dbReference>
<dbReference type="STRING" id="343013.SAMN04489707_10572"/>
<dbReference type="InterPro" id="IPR005119">
    <property type="entry name" value="LysR_subst-bd"/>
</dbReference>
<keyword evidence="4" id="KW-0804">Transcription</keyword>
<sequence>MLDYAGLEALAAVLREGSFERAARRLHVTPSAVSQRIKQLEERVGQVLVQRGTPCTGTAAGRRLCLHLEQVALLEHQLRRTHPDLLPSAATVPTLKLAVNADSLSTWFMDTVAAFTAGGEELLDLRIDDQEHTGERLRQGEVIAAVTATGTHIPGCNTWPLGTMRYVAAASPAFVQRHFAAGLTPAALARAPMMIYGRKDRLQDQWLHGQGLTPRTQAPRHFMPSAMDYMRACEIGVGWGMHPTVLARAQLAQGSLVELKPGAVLDVPLYWAHPRSAQQTLERLTQCVMAAARAWLTAPEEAPVAPK</sequence>
<protein>
    <submittedName>
        <fullName evidence="6">LysR family transcriptional regulator, chromosome initiation inhibitor</fullName>
    </submittedName>
</protein>
<dbReference type="Proteomes" id="UP000183656">
    <property type="component" value="Unassembled WGS sequence"/>
</dbReference>
<reference evidence="6 7" key="1">
    <citation type="submission" date="2016-10" db="EMBL/GenBank/DDBJ databases">
        <authorList>
            <person name="de Groot N.N."/>
        </authorList>
    </citation>
    <scope>NUCLEOTIDE SEQUENCE [LARGE SCALE GENOMIC DNA]</scope>
    <source>
        <strain evidence="6 7">R-24608</strain>
    </source>
</reference>
<dbReference type="OrthoDB" id="3252676at2"/>
<dbReference type="PROSITE" id="PS50931">
    <property type="entry name" value="HTH_LYSR"/>
    <property type="match status" value="1"/>
</dbReference>
<dbReference type="PANTHER" id="PTHR30579">
    <property type="entry name" value="TRANSCRIPTIONAL REGULATOR"/>
    <property type="match status" value="1"/>
</dbReference>
<evidence type="ECO:0000313" key="7">
    <source>
        <dbReference type="Proteomes" id="UP000183656"/>
    </source>
</evidence>
<dbReference type="PANTHER" id="PTHR30579:SF2">
    <property type="entry name" value="HTH-TYPE TRANSCRIPTIONAL REGULATOR ARGP"/>
    <property type="match status" value="1"/>
</dbReference>
<dbReference type="NCBIfam" id="NF002964">
    <property type="entry name" value="PRK03635.1"/>
    <property type="match status" value="1"/>
</dbReference>
<evidence type="ECO:0000256" key="4">
    <source>
        <dbReference type="ARBA" id="ARBA00023163"/>
    </source>
</evidence>
<accession>A0A1I7KLF9</accession>
<dbReference type="Gene3D" id="3.40.190.290">
    <property type="match status" value="1"/>
</dbReference>
<keyword evidence="2" id="KW-0805">Transcription regulation</keyword>
<comment type="similarity">
    <text evidence="1">Belongs to the LysR transcriptional regulatory family.</text>
</comment>